<gene>
    <name evidence="1" type="ORF">Cfor_11479</name>
</gene>
<dbReference type="AlphaFoldDB" id="A0A6L2PV91"/>
<protein>
    <recommendedName>
        <fullName evidence="3">Reverse transcriptase domain-containing protein</fullName>
    </recommendedName>
</protein>
<keyword evidence="2" id="KW-1185">Reference proteome</keyword>
<organism evidence="1 2">
    <name type="scientific">Coptotermes formosanus</name>
    <name type="common">Formosan subterranean termite</name>
    <dbReference type="NCBI Taxonomy" id="36987"/>
    <lineage>
        <taxon>Eukaryota</taxon>
        <taxon>Metazoa</taxon>
        <taxon>Ecdysozoa</taxon>
        <taxon>Arthropoda</taxon>
        <taxon>Hexapoda</taxon>
        <taxon>Insecta</taxon>
        <taxon>Pterygota</taxon>
        <taxon>Neoptera</taxon>
        <taxon>Polyneoptera</taxon>
        <taxon>Dictyoptera</taxon>
        <taxon>Blattodea</taxon>
        <taxon>Blattoidea</taxon>
        <taxon>Termitoidae</taxon>
        <taxon>Rhinotermitidae</taxon>
        <taxon>Coptotermes</taxon>
    </lineage>
</organism>
<dbReference type="EMBL" id="BLKM01000638">
    <property type="protein sequence ID" value="GFG36456.1"/>
    <property type="molecule type" value="Genomic_DNA"/>
</dbReference>
<evidence type="ECO:0008006" key="3">
    <source>
        <dbReference type="Google" id="ProtNLM"/>
    </source>
</evidence>
<feature type="non-terminal residue" evidence="1">
    <location>
        <position position="127"/>
    </location>
</feature>
<evidence type="ECO:0000313" key="2">
    <source>
        <dbReference type="Proteomes" id="UP000502823"/>
    </source>
</evidence>
<dbReference type="Proteomes" id="UP000502823">
    <property type="component" value="Unassembled WGS sequence"/>
</dbReference>
<name>A0A6L2PV91_COPFO</name>
<accession>A0A6L2PV91</accession>
<evidence type="ECO:0000313" key="1">
    <source>
        <dbReference type="EMBL" id="GFG36456.1"/>
    </source>
</evidence>
<comment type="caution">
    <text evidence="1">The sequence shown here is derived from an EMBL/GenBank/DDBJ whole genome shotgun (WGS) entry which is preliminary data.</text>
</comment>
<reference evidence="2" key="1">
    <citation type="submission" date="2020-01" db="EMBL/GenBank/DDBJ databases">
        <title>Draft genome sequence of the Termite Coptotermes fromosanus.</title>
        <authorList>
            <person name="Itakura S."/>
            <person name="Yosikawa Y."/>
            <person name="Umezawa K."/>
        </authorList>
    </citation>
    <scope>NUCLEOTIDE SEQUENCE [LARGE SCALE GENOMIC DNA]</scope>
</reference>
<sequence length="127" mass="14850">MDPIGLTKWKKHYEELLVHNRDEYKNVNYETMQEDLEEIGRITVKEVKETLRRMRSYKAPSPGGIPIEFLKYAPQITLEDVTELFNDCLFGEENPQEWKLALISSIHKKGSRKDCGNYRGISVLESM</sequence>
<dbReference type="InParanoid" id="A0A6L2PV91"/>
<proteinExistence type="predicted"/>
<dbReference type="OrthoDB" id="6755785at2759"/>
<dbReference type="PANTHER" id="PTHR19446">
    <property type="entry name" value="REVERSE TRANSCRIPTASES"/>
    <property type="match status" value="1"/>
</dbReference>